<keyword evidence="2" id="KW-0560">Oxidoreductase</keyword>
<organism evidence="4 5">
    <name type="scientific">Treponema parvum</name>
    <dbReference type="NCBI Taxonomy" id="138851"/>
    <lineage>
        <taxon>Bacteria</taxon>
        <taxon>Pseudomonadati</taxon>
        <taxon>Spirochaetota</taxon>
        <taxon>Spirochaetia</taxon>
        <taxon>Spirochaetales</taxon>
        <taxon>Treponemataceae</taxon>
        <taxon>Treponema</taxon>
    </lineage>
</organism>
<evidence type="ECO:0000313" key="4">
    <source>
        <dbReference type="EMBL" id="QTQ12812.1"/>
    </source>
</evidence>
<dbReference type="InterPro" id="IPR050097">
    <property type="entry name" value="Ferredoxin-NADP_redctase_2"/>
</dbReference>
<dbReference type="PANTHER" id="PTHR48105">
    <property type="entry name" value="THIOREDOXIN REDUCTASE 1-RELATED-RELATED"/>
    <property type="match status" value="1"/>
</dbReference>
<protein>
    <submittedName>
        <fullName evidence="4">FAD-dependent oxidoreductase</fullName>
    </submittedName>
</protein>
<sequence>MLDAAVIGTGPAGVSAALTLAARGKRFKIFGSPELSPKISKAHAINNYPGLYGKTGAQVAEEFRKHLEFLKIEITDARITNIYDMTDHFTLLSGQEQFEARTIIIATGVDFGKALPGEENFLGRGVSYCATCDGMLYKGKTTAVIAYAKSEEAEAEFLASICKKVYFIPMYKEDVSLALNSVIDIIKDVPEEIKGQLKVQKLILKKQELETDCIFILRESISPSALLQGLKLDGTHIAVDRNCRTNIPGCFAAGDITGIPYQYAKSAGEGNVAALAAVSYLNAKDKV</sequence>
<dbReference type="SUPFAM" id="SSF51905">
    <property type="entry name" value="FAD/NAD(P)-binding domain"/>
    <property type="match status" value="1"/>
</dbReference>
<dbReference type="AlphaFoldDB" id="A0A975F1P6"/>
<dbReference type="GO" id="GO:0016491">
    <property type="term" value="F:oxidoreductase activity"/>
    <property type="evidence" value="ECO:0007669"/>
    <property type="project" value="UniProtKB-KW"/>
</dbReference>
<dbReference type="EMBL" id="CP054257">
    <property type="protein sequence ID" value="QTQ12812.1"/>
    <property type="molecule type" value="Genomic_DNA"/>
</dbReference>
<dbReference type="Proteomes" id="UP000671995">
    <property type="component" value="Chromosome"/>
</dbReference>
<dbReference type="Gene3D" id="3.50.50.60">
    <property type="entry name" value="FAD/NAD(P)-binding domain"/>
    <property type="match status" value="2"/>
</dbReference>
<dbReference type="Pfam" id="PF07992">
    <property type="entry name" value="Pyr_redox_2"/>
    <property type="match status" value="1"/>
</dbReference>
<evidence type="ECO:0000259" key="3">
    <source>
        <dbReference type="Pfam" id="PF07992"/>
    </source>
</evidence>
<dbReference type="InterPro" id="IPR036188">
    <property type="entry name" value="FAD/NAD-bd_sf"/>
</dbReference>
<reference evidence="4" key="1">
    <citation type="submission" date="2020-05" db="EMBL/GenBank/DDBJ databases">
        <authorList>
            <person name="Zeng H."/>
            <person name="Chan Y.K."/>
            <person name="Watt R.M."/>
        </authorList>
    </citation>
    <scope>NUCLEOTIDE SEQUENCE</scope>
    <source>
        <strain evidence="4">ATCC 700773</strain>
    </source>
</reference>
<accession>A0A975F1P6</accession>
<evidence type="ECO:0000313" key="5">
    <source>
        <dbReference type="Proteomes" id="UP000671995"/>
    </source>
</evidence>
<evidence type="ECO:0000256" key="2">
    <source>
        <dbReference type="ARBA" id="ARBA00023002"/>
    </source>
</evidence>
<evidence type="ECO:0000256" key="1">
    <source>
        <dbReference type="ARBA" id="ARBA00022630"/>
    </source>
</evidence>
<keyword evidence="1" id="KW-0285">Flavoprotein</keyword>
<dbReference type="InterPro" id="IPR023753">
    <property type="entry name" value="FAD/NAD-binding_dom"/>
</dbReference>
<dbReference type="PRINTS" id="PR00469">
    <property type="entry name" value="PNDRDTASEII"/>
</dbReference>
<proteinExistence type="predicted"/>
<dbReference type="PRINTS" id="PR00368">
    <property type="entry name" value="FADPNR"/>
</dbReference>
<reference evidence="4" key="2">
    <citation type="journal article" date="2021" name="Microbiol. Resour. Announc.">
        <title>Complete Genome Sequences of Three Human Oral Treponema parvum Isolates.</title>
        <authorList>
            <person name="Zeng H."/>
            <person name="Watt R.M."/>
        </authorList>
    </citation>
    <scope>NUCLEOTIDE SEQUENCE</scope>
    <source>
        <strain evidence="4">ATCC 700773</strain>
    </source>
</reference>
<gene>
    <name evidence="4" type="ORF">HRI96_00250</name>
</gene>
<feature type="domain" description="FAD/NAD(P)-binding" evidence="3">
    <location>
        <begin position="3"/>
        <end position="270"/>
    </location>
</feature>
<name>A0A975F1P6_9SPIR</name>